<organism evidence="2 3">
    <name type="scientific">Cottoperca gobio</name>
    <name type="common">Frogmouth</name>
    <name type="synonym">Aphritis gobio</name>
    <dbReference type="NCBI Taxonomy" id="56716"/>
    <lineage>
        <taxon>Eukaryota</taxon>
        <taxon>Metazoa</taxon>
        <taxon>Chordata</taxon>
        <taxon>Craniata</taxon>
        <taxon>Vertebrata</taxon>
        <taxon>Euteleostomi</taxon>
        <taxon>Actinopterygii</taxon>
        <taxon>Neopterygii</taxon>
        <taxon>Teleostei</taxon>
        <taxon>Neoteleostei</taxon>
        <taxon>Acanthomorphata</taxon>
        <taxon>Eupercaria</taxon>
        <taxon>Perciformes</taxon>
        <taxon>Notothenioidei</taxon>
        <taxon>Bovichtidae</taxon>
        <taxon>Cottoperca</taxon>
    </lineage>
</organism>
<evidence type="ECO:0000313" key="3">
    <source>
        <dbReference type="RefSeq" id="XP_029292417.1"/>
    </source>
</evidence>
<dbReference type="GeneID" id="115011393"/>
<evidence type="ECO:0000256" key="1">
    <source>
        <dbReference type="SAM" id="MobiDB-lite"/>
    </source>
</evidence>
<feature type="region of interest" description="Disordered" evidence="1">
    <location>
        <begin position="122"/>
        <end position="233"/>
    </location>
</feature>
<feature type="region of interest" description="Disordered" evidence="1">
    <location>
        <begin position="250"/>
        <end position="272"/>
    </location>
</feature>
<reference evidence="3" key="1">
    <citation type="submission" date="2025-08" db="UniProtKB">
        <authorList>
            <consortium name="RefSeq"/>
        </authorList>
    </citation>
    <scope>IDENTIFICATION</scope>
</reference>
<feature type="region of interest" description="Disordered" evidence="1">
    <location>
        <begin position="1"/>
        <end position="105"/>
    </location>
</feature>
<dbReference type="CTD" id="8537"/>
<accession>A0A6J2Q518</accession>
<proteinExistence type="predicted"/>
<feature type="compositionally biased region" description="Polar residues" evidence="1">
    <location>
        <begin position="28"/>
        <end position="40"/>
    </location>
</feature>
<feature type="compositionally biased region" description="Polar residues" evidence="1">
    <location>
        <begin position="250"/>
        <end position="261"/>
    </location>
</feature>
<feature type="compositionally biased region" description="Low complexity" evidence="1">
    <location>
        <begin position="182"/>
        <end position="194"/>
    </location>
</feature>
<dbReference type="RefSeq" id="XP_029292417.1">
    <property type="nucleotide sequence ID" value="XM_029436557.1"/>
</dbReference>
<keyword evidence="2" id="KW-1185">Reference proteome</keyword>
<gene>
    <name evidence="3" type="primary">bcas1</name>
</gene>
<name>A0A6J2Q518_COTGO</name>
<dbReference type="Proteomes" id="UP000504630">
    <property type="component" value="Chromosome 7"/>
</dbReference>
<protein>
    <submittedName>
        <fullName evidence="3">Breast carcinoma-amplified sequence 1 isoform X4</fullName>
    </submittedName>
</protein>
<dbReference type="AlphaFoldDB" id="A0A6J2Q518"/>
<evidence type="ECO:0000313" key="2">
    <source>
        <dbReference type="Proteomes" id="UP000504630"/>
    </source>
</evidence>
<feature type="compositionally biased region" description="Low complexity" evidence="1">
    <location>
        <begin position="122"/>
        <end position="138"/>
    </location>
</feature>
<feature type="compositionally biased region" description="Low complexity" evidence="1">
    <location>
        <begin position="204"/>
        <end position="213"/>
    </location>
</feature>
<sequence>MNFFKTLVTPKITKETATPDAPKDQSQKENQPAATTTVAQVSEPPAALKGMSIPPPPPPEPPKMEIKGETAAKPVKPTPKEEPKAAAKTPESSKGKSARSTLSNLFRPKVLLGVKVFKCKGASASGAKAPAKTAAVKVDPSKTGTLEAAAKPEPPPPVQEEKKKASKSSFMSLFKPKAVDPKSATPAPAAAAETVKAKEEPKAAAKSSEAVVENKPTVASQADDDAANVPKKLEKRNSIQLFFKILGQKRNSTDAGVQTESAPVAAGAEKAK</sequence>